<feature type="chain" id="PRO_5021295677" evidence="1">
    <location>
        <begin position="38"/>
        <end position="204"/>
    </location>
</feature>
<organism evidence="3 4">
    <name type="scientific">Hymenobacter fodinae</name>
    <dbReference type="NCBI Taxonomy" id="2510796"/>
    <lineage>
        <taxon>Bacteria</taxon>
        <taxon>Pseudomonadati</taxon>
        <taxon>Bacteroidota</taxon>
        <taxon>Cytophagia</taxon>
        <taxon>Cytophagales</taxon>
        <taxon>Hymenobacteraceae</taxon>
        <taxon>Hymenobacter</taxon>
    </lineage>
</organism>
<comment type="caution">
    <text evidence="3">The sequence shown here is derived from an EMBL/GenBank/DDBJ whole genome shotgun (WGS) entry which is preliminary data.</text>
</comment>
<evidence type="ECO:0000313" key="4">
    <source>
        <dbReference type="Proteomes" id="UP000298337"/>
    </source>
</evidence>
<proteinExistence type="predicted"/>
<dbReference type="Gene3D" id="3.30.1330.80">
    <property type="entry name" value="Hypothetical protein, similar to alpha- acetolactate decarboxylase, domain 2"/>
    <property type="match status" value="1"/>
</dbReference>
<evidence type="ECO:0000256" key="1">
    <source>
        <dbReference type="SAM" id="SignalP"/>
    </source>
</evidence>
<dbReference type="CDD" id="cd11378">
    <property type="entry name" value="DUF296"/>
    <property type="match status" value="1"/>
</dbReference>
<dbReference type="EMBL" id="SRLA01000007">
    <property type="protein sequence ID" value="TGE03704.1"/>
    <property type="molecule type" value="Genomic_DNA"/>
</dbReference>
<dbReference type="SUPFAM" id="SSF117856">
    <property type="entry name" value="AF0104/ALDC/Ptd012-like"/>
    <property type="match status" value="1"/>
</dbReference>
<accession>A0A4Z0P196</accession>
<dbReference type="OrthoDB" id="9798999at2"/>
<evidence type="ECO:0000259" key="2">
    <source>
        <dbReference type="PROSITE" id="PS51742"/>
    </source>
</evidence>
<evidence type="ECO:0000313" key="3">
    <source>
        <dbReference type="EMBL" id="TGE03704.1"/>
    </source>
</evidence>
<dbReference type="InterPro" id="IPR005175">
    <property type="entry name" value="PPC_dom"/>
</dbReference>
<gene>
    <name evidence="3" type="ORF">EU556_24120</name>
</gene>
<dbReference type="Proteomes" id="UP000298337">
    <property type="component" value="Unassembled WGS sequence"/>
</dbReference>
<feature type="domain" description="PPC" evidence="2">
    <location>
        <begin position="63"/>
        <end position="201"/>
    </location>
</feature>
<keyword evidence="1" id="KW-0732">Signal</keyword>
<dbReference type="Pfam" id="PF03479">
    <property type="entry name" value="PCC"/>
    <property type="match status" value="1"/>
</dbReference>
<dbReference type="PANTHER" id="PTHR34988:SF1">
    <property type="entry name" value="DNA-BINDING PROTEIN"/>
    <property type="match status" value="1"/>
</dbReference>
<name>A0A4Z0P196_9BACT</name>
<reference evidence="3 4" key="1">
    <citation type="submission" date="2019-04" db="EMBL/GenBank/DDBJ databases">
        <authorList>
            <person name="Feng G."/>
            <person name="Zhang J."/>
            <person name="Zhu H."/>
        </authorList>
    </citation>
    <scope>NUCLEOTIDE SEQUENCE [LARGE SCALE GENOMIC DNA]</scope>
    <source>
        <strain evidence="3 4">92R-1</strain>
    </source>
</reference>
<dbReference type="PROSITE" id="PS51742">
    <property type="entry name" value="PPC"/>
    <property type="match status" value="1"/>
</dbReference>
<sequence length="204" mass="21956">MHRPFTSIELTTMTICRVKQLLAAAVLVAGTGYAAQAQEYVSPAKGKPVEAGKAPGMKVKLLSTNGQTKTYVLVFAKNDEVMSGLTDFARTYNVKSEHYQAIGDALSAKIGVYDYGRKQFKVIPITEPCEVTSLTGDIAVLNGQPAPHSHLNLAAADGSVRGGHLLELVIGPTLELFVTVEPTPLYKRLNEEFDANVIDPALNK</sequence>
<keyword evidence="4" id="KW-1185">Reference proteome</keyword>
<dbReference type="PANTHER" id="PTHR34988">
    <property type="entry name" value="PROTEIN, PUTATIVE-RELATED"/>
    <property type="match status" value="1"/>
</dbReference>
<protein>
    <submittedName>
        <fullName evidence="3">DUF296 domain-containing protein</fullName>
    </submittedName>
</protein>
<feature type="signal peptide" evidence="1">
    <location>
        <begin position="1"/>
        <end position="37"/>
    </location>
</feature>
<dbReference type="AlphaFoldDB" id="A0A4Z0P196"/>